<evidence type="ECO:0000256" key="1">
    <source>
        <dbReference type="ARBA" id="ARBA00013278"/>
    </source>
</evidence>
<dbReference type="PROSITE" id="PS50297">
    <property type="entry name" value="ANK_REP_REGION"/>
    <property type="match status" value="1"/>
</dbReference>
<keyword evidence="5 8" id="KW-0443">Lipid metabolism</keyword>
<evidence type="ECO:0000256" key="9">
    <source>
        <dbReference type="SAM" id="SignalP"/>
    </source>
</evidence>
<evidence type="ECO:0000256" key="6">
    <source>
        <dbReference type="ARBA" id="ARBA00023422"/>
    </source>
</evidence>
<dbReference type="GO" id="GO:0016042">
    <property type="term" value="P:lipid catabolic process"/>
    <property type="evidence" value="ECO:0007669"/>
    <property type="project" value="UniProtKB-UniRule"/>
</dbReference>
<dbReference type="Gene3D" id="1.25.40.20">
    <property type="entry name" value="Ankyrin repeat-containing domain"/>
    <property type="match status" value="2"/>
</dbReference>
<feature type="domain" description="VWFA" evidence="10">
    <location>
        <begin position="448"/>
        <end position="618"/>
    </location>
</feature>
<comment type="catalytic activity">
    <reaction evidence="6">
        <text>a 1,2-diacyl-sn-glycero-3-phosphocholine + H2O = a 1-acyl-sn-glycero-3-phosphocholine + a fatty acid + H(+)</text>
        <dbReference type="Rhea" id="RHEA:15801"/>
        <dbReference type="ChEBI" id="CHEBI:15377"/>
        <dbReference type="ChEBI" id="CHEBI:15378"/>
        <dbReference type="ChEBI" id="CHEBI:28868"/>
        <dbReference type="ChEBI" id="CHEBI:57643"/>
        <dbReference type="ChEBI" id="CHEBI:58168"/>
        <dbReference type="EC" id="3.1.1.4"/>
    </reaction>
    <physiologicalReaction direction="left-to-right" evidence="6">
        <dbReference type="Rhea" id="RHEA:15802"/>
    </physiologicalReaction>
</comment>
<evidence type="ECO:0000256" key="4">
    <source>
        <dbReference type="ARBA" id="ARBA00023043"/>
    </source>
</evidence>
<evidence type="ECO:0000259" key="11">
    <source>
        <dbReference type="PROSITE" id="PS51635"/>
    </source>
</evidence>
<keyword evidence="12" id="KW-1185">Reference proteome</keyword>
<feature type="domain" description="PNPLA" evidence="11">
    <location>
        <begin position="1159"/>
        <end position="1337"/>
    </location>
</feature>
<dbReference type="GO" id="GO:0052816">
    <property type="term" value="F:long-chain fatty acyl-CoA hydrolase activity"/>
    <property type="evidence" value="ECO:0007669"/>
    <property type="project" value="TreeGrafter"/>
</dbReference>
<evidence type="ECO:0000256" key="8">
    <source>
        <dbReference type="PROSITE-ProRule" id="PRU01161"/>
    </source>
</evidence>
<dbReference type="InterPro" id="IPR002641">
    <property type="entry name" value="PNPLA_dom"/>
</dbReference>
<dbReference type="PROSITE" id="PS50234">
    <property type="entry name" value="VWFA"/>
    <property type="match status" value="2"/>
</dbReference>
<feature type="active site" description="Proton acceptor" evidence="8">
    <location>
        <position position="1324"/>
    </location>
</feature>
<dbReference type="PANTHER" id="PTHR24139:SF34">
    <property type="entry name" value="85_88 KDA CALCIUM-INDEPENDENT PHOSPHOLIPASE A2"/>
    <property type="match status" value="1"/>
</dbReference>
<evidence type="ECO:0000256" key="5">
    <source>
        <dbReference type="ARBA" id="ARBA00023098"/>
    </source>
</evidence>
<dbReference type="Pfam" id="PF01734">
    <property type="entry name" value="Patatin"/>
    <property type="match status" value="1"/>
</dbReference>
<name>A0AAF3FBN8_9BILA</name>
<sequence length="1523" mass="172286">MLKSSFLLLFTVHLIQTQNEIEEGSGLGEDPCPPKLDLAFVVDASVNNERIYQNYIEWMSKLADSLPIGQEAVRLTTIQYAGSPSVEFTLKEAESSSKVAKRLKNMTFQGGVTRTGYALRKTESELTRLDRGARPDAEKCIVLFTNGLSIDDPLKISEHLRVERKIQFYVVSVGKDGVFGEMERLVGSKENTFGPKDLSRLRKKLLKDVEESRICANGKKFEEIKEDLLVIEKEKSVSNRTVIALENLTKVKPQKSVVLEKKETKRLPISSIRGTGTVISSQLLTSSPSRGVNQVVGTQQIRLRNVRRVLRKKFLSLSAKAEPTEPTTTEFSPITTPHRQRKKARIIRTQKAFKRTTTTGKLIKKKLKEPLIFTKKWISTTAVPLGTIPTKNPIDLLEKTGQMNEKTGKRKPSATIKSSLKITKPMTTSRALVARSVLNSEASTCPVDLLFIVDSSGSIVSVYQKQKAFLLDLLSNIDVSQQAHRVALLQFSSRNIQKTELSFDEFKEKTELLNAFGRVRHITGTTYISAALESAKNLLISRRKEVETIVILLSDGYSQDNPMQTALDIQQLAKTEFYAASVAENNNNELLIEITGNPRNVFVGENVEQLKEKLIQRLNCRKLLKSVSQFISCFLFEFLRISVEMSFYGTSLVRKISDRFAAKERTNKFDLFNSQHANFVQIKIGDEKPNENALVKLEVYKPRLVKLETESFLILAARRKSAKRVRRFIVTKSEKLEEIYTLKAMLQPFIGVLKFVPRRTASIWIEKVITCVSQNPNWRPYHLAAFVGCTRYFKKRKAIFYNFPCAPDGWTPAMIAVKEGHFEPVVRLIDLKVELRTTDNQGLCVLDHIKDGDNHLLELLAESIPEDYILLWCSEHKSAKADFFRHFLSQGEFNNATVPQTSPLHDALTKTPTSPAKMGEVLSVFNFEFHASNFPNGGTWLHGVQNKRSLLSLLENKRLMESDLDTNARDCLGRTALMEHVLRGRHGFVLALYGYWTNVNIRDIEGNTALHYAIMNEDLEMVKVLICCGAWVDAKNHFGETPRHLAARTKKHSELIALLAMKWAAPCKENSQNCLYGCLNLNNKYVPYLAKSLLEETEIIDENGNKLSTNDPFTHRFTKHLATPDAGFDFHAHMLSLKTLCQKIEENRKREGIKMINALSLDGGGIRGLVITQLLSSVEELLDRPLPEYFEWIASTSTGAALGGSATIGLSIREGQRIYLRFKDDIFDSRVRPYDALVLEKFYKSVFGEERAVGETNGVNHFFCTTNDATTYPSQLMLIRNYDAMGDSREYGDINPNAVEMWRAVRRSSAAPTYFSASEQRYIDGGLSSNNPTMELLSEIHHWNMNCREEEKFQLGCVLSIGTGKTQPHPVDPSQIEMSTMFGMMKGMRNLFNMVMAQVTATDGAVVTRSRAWTQSLGAVYFRLSPMLSKEYQLDAKEDPDVIAMMWECVVYAFSNKALFEEIAEVLKKIGPAKTFAGENGHRKRSWSAAYQNLHHWRDRKEKTEKKENGIPNLNVANNQFEC</sequence>
<dbReference type="PROSITE" id="PS50088">
    <property type="entry name" value="ANK_REPEAT"/>
    <property type="match status" value="2"/>
</dbReference>
<organism evidence="12 13">
    <name type="scientific">Mesorhabditis belari</name>
    <dbReference type="NCBI Taxonomy" id="2138241"/>
    <lineage>
        <taxon>Eukaryota</taxon>
        <taxon>Metazoa</taxon>
        <taxon>Ecdysozoa</taxon>
        <taxon>Nematoda</taxon>
        <taxon>Chromadorea</taxon>
        <taxon>Rhabditida</taxon>
        <taxon>Rhabditina</taxon>
        <taxon>Rhabditomorpha</taxon>
        <taxon>Rhabditoidea</taxon>
        <taxon>Rhabditidae</taxon>
        <taxon>Mesorhabditinae</taxon>
        <taxon>Mesorhabditis</taxon>
    </lineage>
</organism>
<dbReference type="SMART" id="SM00248">
    <property type="entry name" value="ANK"/>
    <property type="match status" value="4"/>
</dbReference>
<keyword evidence="3 8" id="KW-0378">Hydrolase</keyword>
<proteinExistence type="predicted"/>
<keyword evidence="8" id="KW-0442">Lipid degradation</keyword>
<dbReference type="SUPFAM" id="SSF52151">
    <property type="entry name" value="FabD/lysophospholipase-like"/>
    <property type="match status" value="1"/>
</dbReference>
<dbReference type="Proteomes" id="UP000887575">
    <property type="component" value="Unassembled WGS sequence"/>
</dbReference>
<accession>A0AAF3FBN8</accession>
<dbReference type="GO" id="GO:2000304">
    <property type="term" value="P:positive regulation of ceramide biosynthetic process"/>
    <property type="evidence" value="ECO:0007669"/>
    <property type="project" value="TreeGrafter"/>
</dbReference>
<dbReference type="GO" id="GO:0047499">
    <property type="term" value="F:calcium-independent phospholipase A2 activity"/>
    <property type="evidence" value="ECO:0007669"/>
    <property type="project" value="InterPro"/>
</dbReference>
<dbReference type="WBParaSite" id="MBELARI_LOCUS4217">
    <property type="protein sequence ID" value="MBELARI_LOCUS4217"/>
    <property type="gene ID" value="MBELARI_LOCUS4217"/>
</dbReference>
<dbReference type="InterPro" id="IPR002035">
    <property type="entry name" value="VWF_A"/>
</dbReference>
<dbReference type="Gene3D" id="3.40.50.410">
    <property type="entry name" value="von Willebrand factor, type A domain"/>
    <property type="match status" value="2"/>
</dbReference>
<feature type="short sequence motif" description="GXGXXG" evidence="8">
    <location>
        <begin position="1163"/>
        <end position="1168"/>
    </location>
</feature>
<evidence type="ECO:0000256" key="2">
    <source>
        <dbReference type="ARBA" id="ARBA00022737"/>
    </source>
</evidence>
<comment type="caution">
    <text evidence="8">Lacks conserved residue(s) required for the propagation of feature annotation.</text>
</comment>
<feature type="short sequence motif" description="DGA/G" evidence="8">
    <location>
        <begin position="1324"/>
        <end position="1326"/>
    </location>
</feature>
<dbReference type="SMART" id="SM00327">
    <property type="entry name" value="VWA"/>
    <property type="match status" value="2"/>
</dbReference>
<dbReference type="InterPro" id="IPR002110">
    <property type="entry name" value="Ankyrin_rpt"/>
</dbReference>
<keyword evidence="2" id="KW-0677">Repeat</keyword>
<dbReference type="PROSITE" id="PS51635">
    <property type="entry name" value="PNPLA"/>
    <property type="match status" value="1"/>
</dbReference>
<dbReference type="InterPro" id="IPR036770">
    <property type="entry name" value="Ankyrin_rpt-contain_sf"/>
</dbReference>
<reference evidence="13" key="1">
    <citation type="submission" date="2024-02" db="UniProtKB">
        <authorList>
            <consortium name="WormBaseParasite"/>
        </authorList>
    </citation>
    <scope>IDENTIFICATION</scope>
</reference>
<dbReference type="SUPFAM" id="SSF48403">
    <property type="entry name" value="Ankyrin repeat"/>
    <property type="match status" value="1"/>
</dbReference>
<evidence type="ECO:0000313" key="13">
    <source>
        <dbReference type="WBParaSite" id="MBELARI_LOCUS4217"/>
    </source>
</evidence>
<dbReference type="InterPro" id="IPR036465">
    <property type="entry name" value="vWFA_dom_sf"/>
</dbReference>
<dbReference type="InterPro" id="IPR016035">
    <property type="entry name" value="Acyl_Trfase/lysoPLipase"/>
</dbReference>
<dbReference type="SUPFAM" id="SSF53300">
    <property type="entry name" value="vWA-like"/>
    <property type="match status" value="2"/>
</dbReference>
<feature type="active site" description="Nucleophile" evidence="8">
    <location>
        <position position="1197"/>
    </location>
</feature>
<dbReference type="EC" id="3.1.1.4" evidence="1"/>
<evidence type="ECO:0000256" key="3">
    <source>
        <dbReference type="ARBA" id="ARBA00022801"/>
    </source>
</evidence>
<dbReference type="Gene3D" id="3.40.1090.10">
    <property type="entry name" value="Cytosolic phospholipase A2 catalytic domain"/>
    <property type="match status" value="1"/>
</dbReference>
<evidence type="ECO:0000259" key="10">
    <source>
        <dbReference type="PROSITE" id="PS50234"/>
    </source>
</evidence>
<keyword evidence="9" id="KW-0732">Signal</keyword>
<protein>
    <recommendedName>
        <fullName evidence="1">phospholipase A2</fullName>
        <ecNumber evidence="1">3.1.1.4</ecNumber>
    </recommendedName>
</protein>
<feature type="repeat" description="ANK" evidence="7">
    <location>
        <begin position="808"/>
        <end position="840"/>
    </location>
</feature>
<evidence type="ECO:0000256" key="7">
    <source>
        <dbReference type="PROSITE-ProRule" id="PRU00023"/>
    </source>
</evidence>
<feature type="repeat" description="ANK" evidence="7">
    <location>
        <begin position="1005"/>
        <end position="1037"/>
    </location>
</feature>
<feature type="chain" id="PRO_5042134723" description="phospholipase A2" evidence="9">
    <location>
        <begin position="18"/>
        <end position="1523"/>
    </location>
</feature>
<dbReference type="GO" id="GO:0005739">
    <property type="term" value="C:mitochondrion"/>
    <property type="evidence" value="ECO:0007669"/>
    <property type="project" value="TreeGrafter"/>
</dbReference>
<dbReference type="PANTHER" id="PTHR24139">
    <property type="entry name" value="CALCIUM-INDEPENDENT PHOSPHOLIPASE A2"/>
    <property type="match status" value="1"/>
</dbReference>
<dbReference type="Pfam" id="PF00092">
    <property type="entry name" value="VWA"/>
    <property type="match status" value="2"/>
</dbReference>
<evidence type="ECO:0000313" key="12">
    <source>
        <dbReference type="Proteomes" id="UP000887575"/>
    </source>
</evidence>
<feature type="domain" description="VWFA" evidence="10">
    <location>
        <begin position="37"/>
        <end position="209"/>
    </location>
</feature>
<keyword evidence="4 7" id="KW-0040">ANK repeat</keyword>
<dbReference type="Pfam" id="PF12796">
    <property type="entry name" value="Ank_2"/>
    <property type="match status" value="1"/>
</dbReference>
<feature type="signal peptide" evidence="9">
    <location>
        <begin position="1"/>
        <end position="17"/>
    </location>
</feature>
<dbReference type="InterPro" id="IPR047148">
    <property type="entry name" value="PLPL9"/>
</dbReference>